<evidence type="ECO:0000313" key="3">
    <source>
        <dbReference type="EMBL" id="QHT95421.1"/>
    </source>
</evidence>
<keyword evidence="2" id="KW-0812">Transmembrane</keyword>
<dbReference type="AlphaFoldDB" id="A0A6C0IQF3"/>
<sequence>MSENETTQMVKRNSIKELSENIQTIVSDQDFKQKSAVYVSFVLELYRVLMGSMLLMFVPQKCDDHICDMFENTIVVPEVYTTAIALNAYSLLCFLIMYVVEIKRENKLITYLEVDKHLAFDNESIGEALVKLPTNKKDTILAYDSYYLHSGYLALTAFVLNAGVSGYVVFTNYLDDKTFTVYLTNILFMALKVKETYDIVNTKKNIFYSAYLTDRIQFNAVDKDKMIETVEEESSLNTLESQSSDVKIEVDDESD</sequence>
<evidence type="ECO:0000256" key="1">
    <source>
        <dbReference type="SAM" id="MobiDB-lite"/>
    </source>
</evidence>
<proteinExistence type="predicted"/>
<keyword evidence="2" id="KW-0472">Membrane</keyword>
<keyword evidence="2" id="KW-1133">Transmembrane helix</keyword>
<feature type="region of interest" description="Disordered" evidence="1">
    <location>
        <begin position="234"/>
        <end position="255"/>
    </location>
</feature>
<reference evidence="3" key="1">
    <citation type="journal article" date="2020" name="Nature">
        <title>Giant virus diversity and host interactions through global metagenomics.</title>
        <authorList>
            <person name="Schulz F."/>
            <person name="Roux S."/>
            <person name="Paez-Espino D."/>
            <person name="Jungbluth S."/>
            <person name="Walsh D.A."/>
            <person name="Denef V.J."/>
            <person name="McMahon K.D."/>
            <person name="Konstantinidis K.T."/>
            <person name="Eloe-Fadrosh E.A."/>
            <person name="Kyrpides N.C."/>
            <person name="Woyke T."/>
        </authorList>
    </citation>
    <scope>NUCLEOTIDE SEQUENCE</scope>
    <source>
        <strain evidence="3">GVMAG-M-3300024261-8</strain>
    </source>
</reference>
<feature type="transmembrane region" description="Helical" evidence="2">
    <location>
        <begin position="146"/>
        <end position="170"/>
    </location>
</feature>
<protein>
    <submittedName>
        <fullName evidence="3">Uncharacterized protein</fullName>
    </submittedName>
</protein>
<evidence type="ECO:0000256" key="2">
    <source>
        <dbReference type="SAM" id="Phobius"/>
    </source>
</evidence>
<organism evidence="3">
    <name type="scientific">viral metagenome</name>
    <dbReference type="NCBI Taxonomy" id="1070528"/>
    <lineage>
        <taxon>unclassified sequences</taxon>
        <taxon>metagenomes</taxon>
        <taxon>organismal metagenomes</taxon>
    </lineage>
</organism>
<accession>A0A6C0IQF3</accession>
<dbReference type="EMBL" id="MN740240">
    <property type="protein sequence ID" value="QHT95421.1"/>
    <property type="molecule type" value="Genomic_DNA"/>
</dbReference>
<feature type="transmembrane region" description="Helical" evidence="2">
    <location>
        <begin position="36"/>
        <end position="59"/>
    </location>
</feature>
<name>A0A6C0IQF3_9ZZZZ</name>
<feature type="compositionally biased region" description="Polar residues" evidence="1">
    <location>
        <begin position="235"/>
        <end position="245"/>
    </location>
</feature>
<feature type="transmembrane region" description="Helical" evidence="2">
    <location>
        <begin position="79"/>
        <end position="100"/>
    </location>
</feature>